<accession>A0ABY8JXF0</accession>
<reference evidence="1 2" key="1">
    <citation type="submission" date="2023-03" db="EMBL/GenBank/DDBJ databases">
        <authorList>
            <person name="Mo P."/>
        </authorList>
    </citation>
    <scope>NUCLEOTIDE SEQUENCE [LARGE SCALE GENOMIC DNA]</scope>
    <source>
        <strain evidence="1 2">HUAS 5</strain>
    </source>
</reference>
<dbReference type="RefSeq" id="WP_279332200.1">
    <property type="nucleotide sequence ID" value="NZ_CP121682.1"/>
</dbReference>
<proteinExistence type="predicted"/>
<dbReference type="Proteomes" id="UP001216440">
    <property type="component" value="Chromosome"/>
</dbReference>
<name>A0ABY8JXF0_9ACTN</name>
<gene>
    <name evidence="1" type="ORF">PYS65_03065</name>
</gene>
<protein>
    <recommendedName>
        <fullName evidence="3">Secreted peptide</fullName>
    </recommendedName>
</protein>
<evidence type="ECO:0008006" key="3">
    <source>
        <dbReference type="Google" id="ProtNLM"/>
    </source>
</evidence>
<organism evidence="1 2">
    <name type="scientific">Streptomyces cathayae</name>
    <dbReference type="NCBI Taxonomy" id="3031124"/>
    <lineage>
        <taxon>Bacteria</taxon>
        <taxon>Bacillati</taxon>
        <taxon>Actinomycetota</taxon>
        <taxon>Actinomycetes</taxon>
        <taxon>Kitasatosporales</taxon>
        <taxon>Streptomycetaceae</taxon>
        <taxon>Streptomyces</taxon>
    </lineage>
</organism>
<evidence type="ECO:0000313" key="1">
    <source>
        <dbReference type="EMBL" id="WGD39220.1"/>
    </source>
</evidence>
<keyword evidence="2" id="KW-1185">Reference proteome</keyword>
<evidence type="ECO:0000313" key="2">
    <source>
        <dbReference type="Proteomes" id="UP001216440"/>
    </source>
</evidence>
<sequence length="78" mass="8497">MITVCAATRVVRMTCVAGVIGPVVPIVLGHVMLRVPGVGSVIGRRRVVEERVLSVVVVLVTRHDRFSSPLVLSGRRRR</sequence>
<dbReference type="EMBL" id="CP121682">
    <property type="protein sequence ID" value="WGD39220.1"/>
    <property type="molecule type" value="Genomic_DNA"/>
</dbReference>